<keyword evidence="1" id="KW-0175">Coiled coil</keyword>
<dbReference type="Gramene" id="Pp3c2_11160V3.4">
    <property type="protein sequence ID" value="Pp3c2_11160V3.4"/>
    <property type="gene ID" value="Pp3c2_11160"/>
</dbReference>
<feature type="coiled-coil region" evidence="1">
    <location>
        <begin position="97"/>
        <end position="128"/>
    </location>
</feature>
<feature type="compositionally biased region" description="Basic residues" evidence="2">
    <location>
        <begin position="147"/>
        <end position="159"/>
    </location>
</feature>
<protein>
    <submittedName>
        <fullName evidence="3 4">Uncharacterized protein</fullName>
    </submittedName>
</protein>
<sequence>MAETPLGNVDIDDMLSYVESGQNKPGTLGFLSPRKPELLNPTNSIAPVVHNQRCVKRRGQTSNIDASGLQSKLPKRQSKKGRTTYESDDDAQIQMRLARLRRDVLEQQEDIEEEVVNENEQTDDALERLRNFRESLGIPEPQQRQHSTPKARTVPKRRYSTSDKHSSRKDFDTQVEMSEAQLLQRLQKLRQSLSSPDRSKTSKSQRGSKKKKTQFLPSSVADRHPTNSSLSAELFSAASENPQTQVPNMMHLQGVNPGLAKELHQHWSMDLNNVMHMGFAIEGGQVDQFVGHGDLHQYAQ</sequence>
<evidence type="ECO:0000313" key="4">
    <source>
        <dbReference type="EnsemblPlants" id="Pp3c2_11160V3.1"/>
    </source>
</evidence>
<feature type="region of interest" description="Disordered" evidence="2">
    <location>
        <begin position="189"/>
        <end position="227"/>
    </location>
</feature>
<reference evidence="3 5" key="2">
    <citation type="journal article" date="2018" name="Plant J.">
        <title>The Physcomitrella patens chromosome-scale assembly reveals moss genome structure and evolution.</title>
        <authorList>
            <person name="Lang D."/>
            <person name="Ullrich K.K."/>
            <person name="Murat F."/>
            <person name="Fuchs J."/>
            <person name="Jenkins J."/>
            <person name="Haas F.B."/>
            <person name="Piednoel M."/>
            <person name="Gundlach H."/>
            <person name="Van Bel M."/>
            <person name="Meyberg R."/>
            <person name="Vives C."/>
            <person name="Morata J."/>
            <person name="Symeonidi A."/>
            <person name="Hiss M."/>
            <person name="Muchero W."/>
            <person name="Kamisugi Y."/>
            <person name="Saleh O."/>
            <person name="Blanc G."/>
            <person name="Decker E.L."/>
            <person name="van Gessel N."/>
            <person name="Grimwood J."/>
            <person name="Hayes R.D."/>
            <person name="Graham S.W."/>
            <person name="Gunter L.E."/>
            <person name="McDaniel S.F."/>
            <person name="Hoernstein S.N.W."/>
            <person name="Larsson A."/>
            <person name="Li F.W."/>
            <person name="Perroud P.F."/>
            <person name="Phillips J."/>
            <person name="Ranjan P."/>
            <person name="Rokshar D.S."/>
            <person name="Rothfels C.J."/>
            <person name="Schneider L."/>
            <person name="Shu S."/>
            <person name="Stevenson D.W."/>
            <person name="Thummler F."/>
            <person name="Tillich M."/>
            <person name="Villarreal Aguilar J.C."/>
            <person name="Widiez T."/>
            <person name="Wong G.K."/>
            <person name="Wymore A."/>
            <person name="Zhang Y."/>
            <person name="Zimmer A.D."/>
            <person name="Quatrano R.S."/>
            <person name="Mayer K.F.X."/>
            <person name="Goodstein D."/>
            <person name="Casacuberta J.M."/>
            <person name="Vandepoele K."/>
            <person name="Reski R."/>
            <person name="Cuming A.C."/>
            <person name="Tuskan G.A."/>
            <person name="Maumus F."/>
            <person name="Salse J."/>
            <person name="Schmutz J."/>
            <person name="Rensing S.A."/>
        </authorList>
    </citation>
    <scope>NUCLEOTIDE SEQUENCE [LARGE SCALE GENOMIC DNA]</scope>
    <source>
        <strain evidence="4 5">cv. Gransden 2004</strain>
    </source>
</reference>
<evidence type="ECO:0000313" key="5">
    <source>
        <dbReference type="Proteomes" id="UP000006727"/>
    </source>
</evidence>
<evidence type="ECO:0000313" key="3">
    <source>
        <dbReference type="EMBL" id="PNR59735.1"/>
    </source>
</evidence>
<feature type="compositionally biased region" description="Basic and acidic residues" evidence="2">
    <location>
        <begin position="160"/>
        <end position="172"/>
    </location>
</feature>
<feature type="compositionally biased region" description="Polar residues" evidence="2">
    <location>
        <begin position="60"/>
        <end position="70"/>
    </location>
</feature>
<dbReference type="Gramene" id="Pp3c2_11160V3.3">
    <property type="protein sequence ID" value="Pp3c2_11160V3.3"/>
    <property type="gene ID" value="Pp3c2_11160"/>
</dbReference>
<organism evidence="3">
    <name type="scientific">Physcomitrium patens</name>
    <name type="common">Spreading-leaved earth moss</name>
    <name type="synonym">Physcomitrella patens</name>
    <dbReference type="NCBI Taxonomy" id="3218"/>
    <lineage>
        <taxon>Eukaryota</taxon>
        <taxon>Viridiplantae</taxon>
        <taxon>Streptophyta</taxon>
        <taxon>Embryophyta</taxon>
        <taxon>Bryophyta</taxon>
        <taxon>Bryophytina</taxon>
        <taxon>Bryopsida</taxon>
        <taxon>Funariidae</taxon>
        <taxon>Funariales</taxon>
        <taxon>Funariaceae</taxon>
        <taxon>Physcomitrium</taxon>
    </lineage>
</organism>
<dbReference type="RefSeq" id="XP_024368734.1">
    <property type="nucleotide sequence ID" value="XM_024512966.2"/>
</dbReference>
<dbReference type="GeneID" id="112278982"/>
<dbReference type="EnsemblPlants" id="Pp3c2_11160V3.4">
    <property type="protein sequence ID" value="Pp3c2_11160V3.4"/>
    <property type="gene ID" value="Pp3c2_11160"/>
</dbReference>
<dbReference type="EMBL" id="ABEU02000002">
    <property type="protein sequence ID" value="PNR59735.1"/>
    <property type="molecule type" value="Genomic_DNA"/>
</dbReference>
<dbReference type="Gramene" id="Pp3c2_11160V3.1">
    <property type="protein sequence ID" value="Pp3c2_11160V3.1"/>
    <property type="gene ID" value="Pp3c2_11160"/>
</dbReference>
<feature type="region of interest" description="Disordered" evidence="2">
    <location>
        <begin position="58"/>
        <end position="90"/>
    </location>
</feature>
<name>A0A2K1L137_PHYPA</name>
<dbReference type="OrthoDB" id="10409831at2759"/>
<feature type="compositionally biased region" description="Basic residues" evidence="2">
    <location>
        <begin position="73"/>
        <end position="82"/>
    </location>
</feature>
<gene>
    <name evidence="4" type="primary">LOC112278982</name>
    <name evidence="3" type="ORF">PHYPA_002527</name>
</gene>
<accession>A0A2K1L137</accession>
<dbReference type="EnsemblPlants" id="Pp3c2_11160V3.5">
    <property type="protein sequence ID" value="Pp3c2_11160V3.5"/>
    <property type="gene ID" value="Pp3c2_11160"/>
</dbReference>
<feature type="compositionally biased region" description="Basic residues" evidence="2">
    <location>
        <begin position="201"/>
        <end position="213"/>
    </location>
</feature>
<dbReference type="Gramene" id="Pp3c2_11160V3.5">
    <property type="protein sequence ID" value="Pp3c2_11160V3.5"/>
    <property type="gene ID" value="Pp3c2_11160"/>
</dbReference>
<dbReference type="Proteomes" id="UP000006727">
    <property type="component" value="Chromosome 2"/>
</dbReference>
<dbReference type="AlphaFoldDB" id="A0A2K1L137"/>
<evidence type="ECO:0000256" key="1">
    <source>
        <dbReference type="SAM" id="Coils"/>
    </source>
</evidence>
<dbReference type="EnsemblPlants" id="Pp3c2_11160V3.1">
    <property type="protein sequence ID" value="Pp3c2_11160V3.1"/>
    <property type="gene ID" value="Pp3c2_11160"/>
</dbReference>
<reference evidence="3 5" key="1">
    <citation type="journal article" date="2008" name="Science">
        <title>The Physcomitrella genome reveals evolutionary insights into the conquest of land by plants.</title>
        <authorList>
            <person name="Rensing S."/>
            <person name="Lang D."/>
            <person name="Zimmer A."/>
            <person name="Terry A."/>
            <person name="Salamov A."/>
            <person name="Shapiro H."/>
            <person name="Nishiyama T."/>
            <person name="Perroud P.-F."/>
            <person name="Lindquist E."/>
            <person name="Kamisugi Y."/>
            <person name="Tanahashi T."/>
            <person name="Sakakibara K."/>
            <person name="Fujita T."/>
            <person name="Oishi K."/>
            <person name="Shin-I T."/>
            <person name="Kuroki Y."/>
            <person name="Toyoda A."/>
            <person name="Suzuki Y."/>
            <person name="Hashimoto A."/>
            <person name="Yamaguchi K."/>
            <person name="Sugano A."/>
            <person name="Kohara Y."/>
            <person name="Fujiyama A."/>
            <person name="Anterola A."/>
            <person name="Aoki S."/>
            <person name="Ashton N."/>
            <person name="Barbazuk W.B."/>
            <person name="Barker E."/>
            <person name="Bennetzen J."/>
            <person name="Bezanilla M."/>
            <person name="Blankenship R."/>
            <person name="Cho S.H."/>
            <person name="Dutcher S."/>
            <person name="Estelle M."/>
            <person name="Fawcett J.A."/>
            <person name="Gundlach H."/>
            <person name="Hanada K."/>
            <person name="Heyl A."/>
            <person name="Hicks K.A."/>
            <person name="Hugh J."/>
            <person name="Lohr M."/>
            <person name="Mayer K."/>
            <person name="Melkozernov A."/>
            <person name="Murata T."/>
            <person name="Nelson D."/>
            <person name="Pils B."/>
            <person name="Prigge M."/>
            <person name="Reiss B."/>
            <person name="Renner T."/>
            <person name="Rombauts S."/>
            <person name="Rushton P."/>
            <person name="Sanderfoot A."/>
            <person name="Schween G."/>
            <person name="Shiu S.-H."/>
            <person name="Stueber K."/>
            <person name="Theodoulou F.L."/>
            <person name="Tu H."/>
            <person name="Van de Peer Y."/>
            <person name="Verrier P.J."/>
            <person name="Waters E."/>
            <person name="Wood A."/>
            <person name="Yang L."/>
            <person name="Cove D."/>
            <person name="Cuming A."/>
            <person name="Hasebe M."/>
            <person name="Lucas S."/>
            <person name="Mishler D.B."/>
            <person name="Reski R."/>
            <person name="Grigoriev I."/>
            <person name="Quatrano R.S."/>
            <person name="Boore J.L."/>
        </authorList>
    </citation>
    <scope>NUCLEOTIDE SEQUENCE [LARGE SCALE GENOMIC DNA]</scope>
    <source>
        <strain evidence="4 5">cv. Gransden 2004</strain>
    </source>
</reference>
<dbReference type="EnsemblPlants" id="Pp3c2_11160V3.6">
    <property type="protein sequence ID" value="Pp3c2_11160V3.6"/>
    <property type="gene ID" value="Pp3c2_11160"/>
</dbReference>
<dbReference type="PaxDb" id="3218-PP1S84_276V6.1"/>
<proteinExistence type="predicted"/>
<feature type="region of interest" description="Disordered" evidence="2">
    <location>
        <begin position="135"/>
        <end position="174"/>
    </location>
</feature>
<dbReference type="EnsemblPlants" id="Pp3c2_11160V3.3">
    <property type="protein sequence ID" value="Pp3c2_11160V3.3"/>
    <property type="gene ID" value="Pp3c2_11160"/>
</dbReference>
<evidence type="ECO:0000256" key="2">
    <source>
        <dbReference type="SAM" id="MobiDB-lite"/>
    </source>
</evidence>
<dbReference type="Gramene" id="Pp3c2_11160V3.6">
    <property type="protein sequence ID" value="Pp3c2_11160V3.6"/>
    <property type="gene ID" value="Pp3c2_11160"/>
</dbReference>
<reference evidence="4" key="3">
    <citation type="submission" date="2020-12" db="UniProtKB">
        <authorList>
            <consortium name="EnsemblPlants"/>
        </authorList>
    </citation>
    <scope>IDENTIFICATION</scope>
</reference>
<keyword evidence="5" id="KW-1185">Reference proteome</keyword>
<dbReference type="KEGG" id="ppp:112278982"/>
<dbReference type="RefSeq" id="XP_024368733.1">
    <property type="nucleotide sequence ID" value="XM_024512965.2"/>
</dbReference>